<dbReference type="InterPro" id="IPR050557">
    <property type="entry name" value="RTX_toxin/Mannuronan_C5-epim"/>
</dbReference>
<dbReference type="PANTHER" id="PTHR38340:SF1">
    <property type="entry name" value="S-LAYER PROTEIN"/>
    <property type="match status" value="1"/>
</dbReference>
<reference evidence="10" key="1">
    <citation type="journal article" date="2019" name="Int. J. Syst. Evol. Microbiol.">
        <title>The Global Catalogue of Microorganisms (GCM) 10K type strain sequencing project: providing services to taxonomists for standard genome sequencing and annotation.</title>
        <authorList>
            <consortium name="The Broad Institute Genomics Platform"/>
            <consortium name="The Broad Institute Genome Sequencing Center for Infectious Disease"/>
            <person name="Wu L."/>
            <person name="Ma J."/>
        </authorList>
    </citation>
    <scope>NUCLEOTIDE SEQUENCE [LARGE SCALE GENOMIC DNA]</scope>
    <source>
        <strain evidence="10">KCTC 42443</strain>
    </source>
</reference>
<dbReference type="InterPro" id="IPR001343">
    <property type="entry name" value="Hemolysn_Ca-bd"/>
</dbReference>
<evidence type="ECO:0000313" key="9">
    <source>
        <dbReference type="EMBL" id="GHF05271.1"/>
    </source>
</evidence>
<evidence type="ECO:0000256" key="6">
    <source>
        <dbReference type="ARBA" id="ARBA00023026"/>
    </source>
</evidence>
<proteinExistence type="predicted"/>
<evidence type="ECO:0000256" key="2">
    <source>
        <dbReference type="ARBA" id="ARBA00004613"/>
    </source>
</evidence>
<protein>
    <recommendedName>
        <fullName evidence="11">Calcium-binding protein</fullName>
    </recommendedName>
</protein>
<evidence type="ECO:0000256" key="1">
    <source>
        <dbReference type="ARBA" id="ARBA00004370"/>
    </source>
</evidence>
<dbReference type="PRINTS" id="PR00313">
    <property type="entry name" value="CABNDNGRPT"/>
</dbReference>
<evidence type="ECO:0000256" key="5">
    <source>
        <dbReference type="ARBA" id="ARBA00022737"/>
    </source>
</evidence>
<dbReference type="InterPro" id="IPR003995">
    <property type="entry name" value="RTX_toxin_determinant-A"/>
</dbReference>
<dbReference type="InterPro" id="IPR011049">
    <property type="entry name" value="Serralysin-like_metalloprot_C"/>
</dbReference>
<keyword evidence="4" id="KW-0800">Toxin</keyword>
<gene>
    <name evidence="9" type="ORF">GCM10016455_28180</name>
</gene>
<comment type="caution">
    <text evidence="9">The sequence shown here is derived from an EMBL/GenBank/DDBJ whole genome shotgun (WGS) entry which is preliminary data.</text>
</comment>
<evidence type="ECO:0008006" key="11">
    <source>
        <dbReference type="Google" id="ProtNLM"/>
    </source>
</evidence>
<sequence length="1308" mass="137165">MANLVLSGTLRSAALNYVSNVTDLEISLWNGDAFLYASTGAWGGATVFKLASSDAVTLVDQVAYTYSTLASPTAQMELIQTDGGAYLLPFGIYDWTLGALELETNGGLGATQHFTWGEGGVGNLSALTSTVLDGQVHFYAANAQSTGFNHYTLSQELSLELATEQSTASGSNAADLVDMAVVQVRDSKILLALSDHQDGIISYHLGEDGTPTEVGVLSAQNYFPISAPTALTSGQVLDRTFSVIASAGSSSLTVVEVLEDGELIATDHVLDNVWTRFSNVTEIASAQVGDALFVAAGGGDDGVSLFTLLPSGMLVHLDTIWDTQDSALQNVSALAMTHSDGSLRIFATSETERGITKLNYSLENMGVTVAGDGTTTILNGTSGNDQIDGGLWSEHLSGGAGNDILRDGVGEDTLTGGAGADVFVLAADNMLDTITDYQVGIDQLNLSEFHMLYDVSQLQISSRSWGAEITFRGEITRIYSANGQSLDASDFTTFDSLRLNRPPNGFQFIPETKYGTENDDVLGGDEGTETLHGLGGDDLFTWSLGADVFYGGDGTDTASYVNAPTAVMIDLGKRHASGAADGDIFYSIERYLGSAFDDILIGDAGANILIGGGGNDTLEGGLGVDVLDGGAGRDIASYAKAQISVTINLETGYFSGAAHGDTLISIENVVGTDFRDTIVGDSTANRLSGRDGNDRLTGGGGDDRLIGGDGDDVLDGGTGADILDGGSGQDWADYRLTGAGVLINLTTHVGGWGADGDQFSSIEHVYGSAHDDEIHGHAYTNTLEGLDGNDRLYGHDGDDLLKGGDGDDQLQGGNGNDRLYGGEGADHLKGGSGHDQLYGGVGDDQILGDSGNDRLYGWRGNDILNGGHGNDSLYGSYGNDRLIDVSGSDRYFGGQGFDFIDYSAHSKSVRIDLAAGRGSGAAYGDSYNDIEGAVGGAASDTLIGHSGRNIFYGRNGNDRFYGSGGNDTIYGESGKDTLFGGKGNDTLIGGSGSDVLKGQYGNDLLQGGTGADKLYGGKGSDTADYRDAGSRVTINLATNSNGGAASGDKLYSIENVHGSNWNDHLKGNKWTNVLHGWNGDDRLYAAGGNDRVYGDYGDDTIVAGTGSNRYYGGKGNDTLDLIKFDSGADVWLYHNKGGRALSGNKIYQIENVEGTKYRDHLHGNAQDNLLNGRGGNDKLRGNRGSDELHGKSGNDKIYGNYGSDRLYGGKGRDVVDGGRHDDILTGGADADTFIFQHGHDVITDFETDLDTVRLSRSLLGSTLTEPARLASIAEVQAGGVLMDFGNGNSLFFEDVETFAELESSILWY</sequence>
<dbReference type="PRINTS" id="PR01488">
    <property type="entry name" value="RTXTOXINA"/>
</dbReference>
<accession>A0ABQ3JAP2</accession>
<keyword evidence="3" id="KW-0964">Secreted</keyword>
<keyword evidence="10" id="KW-1185">Reference proteome</keyword>
<evidence type="ECO:0000256" key="4">
    <source>
        <dbReference type="ARBA" id="ARBA00022656"/>
    </source>
</evidence>
<evidence type="ECO:0000256" key="3">
    <source>
        <dbReference type="ARBA" id="ARBA00022525"/>
    </source>
</evidence>
<dbReference type="PROSITE" id="PS00330">
    <property type="entry name" value="HEMOLYSIN_CALCIUM"/>
    <property type="match status" value="13"/>
</dbReference>
<feature type="region of interest" description="Disordered" evidence="8">
    <location>
        <begin position="802"/>
        <end position="826"/>
    </location>
</feature>
<dbReference type="Pfam" id="PF00353">
    <property type="entry name" value="HemolysinCabind"/>
    <property type="match status" value="12"/>
</dbReference>
<dbReference type="Proteomes" id="UP000609802">
    <property type="component" value="Unassembled WGS sequence"/>
</dbReference>
<feature type="compositionally biased region" description="Basic and acidic residues" evidence="8">
    <location>
        <begin position="1175"/>
        <end position="1194"/>
    </location>
</feature>
<feature type="region of interest" description="Disordered" evidence="8">
    <location>
        <begin position="1165"/>
        <end position="1194"/>
    </location>
</feature>
<keyword evidence="5" id="KW-0677">Repeat</keyword>
<dbReference type="RefSeq" id="WP_191287189.1">
    <property type="nucleotide sequence ID" value="NZ_BNCH01000007.1"/>
</dbReference>
<dbReference type="Gene3D" id="2.150.10.10">
    <property type="entry name" value="Serralysin-like metalloprotease, C-terminal"/>
    <property type="match status" value="9"/>
</dbReference>
<dbReference type="InterPro" id="IPR018511">
    <property type="entry name" value="Hemolysin-typ_Ca-bd_CS"/>
</dbReference>
<comment type="subcellular location">
    <subcellularLocation>
        <location evidence="1">Membrane</location>
    </subcellularLocation>
    <subcellularLocation>
        <location evidence="2">Secreted</location>
    </subcellularLocation>
</comment>
<name>A0ABQ3JAP2_9RHOB</name>
<organism evidence="9 10">
    <name type="scientific">Aliiroseovarius zhejiangensis</name>
    <dbReference type="NCBI Taxonomy" id="1632025"/>
    <lineage>
        <taxon>Bacteria</taxon>
        <taxon>Pseudomonadati</taxon>
        <taxon>Pseudomonadota</taxon>
        <taxon>Alphaproteobacteria</taxon>
        <taxon>Rhodobacterales</taxon>
        <taxon>Paracoccaceae</taxon>
        <taxon>Aliiroseovarius</taxon>
    </lineage>
</organism>
<evidence type="ECO:0000256" key="7">
    <source>
        <dbReference type="ARBA" id="ARBA00023136"/>
    </source>
</evidence>
<keyword evidence="6" id="KW-0843">Virulence</keyword>
<evidence type="ECO:0000256" key="8">
    <source>
        <dbReference type="SAM" id="MobiDB-lite"/>
    </source>
</evidence>
<dbReference type="EMBL" id="BNCH01000007">
    <property type="protein sequence ID" value="GHF05271.1"/>
    <property type="molecule type" value="Genomic_DNA"/>
</dbReference>
<evidence type="ECO:0000313" key="10">
    <source>
        <dbReference type="Proteomes" id="UP000609802"/>
    </source>
</evidence>
<dbReference type="PANTHER" id="PTHR38340">
    <property type="entry name" value="S-LAYER PROTEIN"/>
    <property type="match status" value="1"/>
</dbReference>
<dbReference type="SUPFAM" id="SSF51120">
    <property type="entry name" value="beta-Roll"/>
    <property type="match status" value="7"/>
</dbReference>
<keyword evidence="7" id="KW-0472">Membrane</keyword>